<gene>
    <name evidence="2" type="ordered locus">Despr_1387</name>
</gene>
<dbReference type="EMBL" id="CP002364">
    <property type="protein sequence ID" value="ADW17550.1"/>
    <property type="molecule type" value="Genomic_DNA"/>
</dbReference>
<dbReference type="AlphaFoldDB" id="A0A7U3YLG7"/>
<sequence length="192" mass="20418">MTTALKYLTFALMACCALAPAASGAKKLKTYGNQEFGFSCNYPASWAIGPSSVPNVRVKVAAPAKGPNAECTVIVKRYPNAANAQQSDIDQIFIEPPTPAELEEVLGQGGGVVKVVKASAGKLDVRPAHLARFQYRTSGNTYISGQVVMTATPGLTWSVSCGGQGPDPATAEKNFQHWESTINDFLASFRFK</sequence>
<dbReference type="KEGG" id="dpr:Despr_1387"/>
<dbReference type="RefSeq" id="WP_015724091.1">
    <property type="nucleotide sequence ID" value="NC_014972.1"/>
</dbReference>
<evidence type="ECO:0000256" key="1">
    <source>
        <dbReference type="SAM" id="SignalP"/>
    </source>
</evidence>
<evidence type="ECO:0008006" key="4">
    <source>
        <dbReference type="Google" id="ProtNLM"/>
    </source>
</evidence>
<feature type="signal peptide" evidence="1">
    <location>
        <begin position="1"/>
        <end position="21"/>
    </location>
</feature>
<organism evidence="2 3">
    <name type="scientific">Desulfobulbus propionicus (strain ATCC 33891 / DSM 2032 / VKM B-1956 / 1pr3)</name>
    <dbReference type="NCBI Taxonomy" id="577650"/>
    <lineage>
        <taxon>Bacteria</taxon>
        <taxon>Pseudomonadati</taxon>
        <taxon>Thermodesulfobacteriota</taxon>
        <taxon>Desulfobulbia</taxon>
        <taxon>Desulfobulbales</taxon>
        <taxon>Desulfobulbaceae</taxon>
        <taxon>Desulfobulbus</taxon>
    </lineage>
</organism>
<reference evidence="2 3" key="1">
    <citation type="journal article" date="2011" name="Stand. Genomic Sci.">
        <title>Complete genome sequence of Desulfobulbus propionicus type strain (1pr3).</title>
        <authorList>
            <person name="Pagani I."/>
            <person name="Lapidus A."/>
            <person name="Nolan M."/>
            <person name="Lucas S."/>
            <person name="Hammon N."/>
            <person name="Deshpande S."/>
            <person name="Cheng J.F."/>
            <person name="Chertkov O."/>
            <person name="Davenport K."/>
            <person name="Tapia R."/>
            <person name="Han C."/>
            <person name="Goodwin L."/>
            <person name="Pitluck S."/>
            <person name="Liolios K."/>
            <person name="Mavromatis K."/>
            <person name="Ivanova N."/>
            <person name="Mikhailova N."/>
            <person name="Pati A."/>
            <person name="Chen A."/>
            <person name="Palaniappan K."/>
            <person name="Land M."/>
            <person name="Hauser L."/>
            <person name="Chang Y.J."/>
            <person name="Jeffries C.D."/>
            <person name="Detter J.C."/>
            <person name="Brambilla E."/>
            <person name="Kannan K.P."/>
            <person name="Djao O.D."/>
            <person name="Rohde M."/>
            <person name="Pukall R."/>
            <person name="Spring S."/>
            <person name="Goker M."/>
            <person name="Sikorski J."/>
            <person name="Woyke T."/>
            <person name="Bristow J."/>
            <person name="Eisen J.A."/>
            <person name="Markowitz V."/>
            <person name="Hugenholtz P."/>
            <person name="Kyrpides N.C."/>
            <person name="Klenk H.P."/>
        </authorList>
    </citation>
    <scope>NUCLEOTIDE SEQUENCE [LARGE SCALE GENOMIC DNA]</scope>
    <source>
        <strain evidence="3">ATCC 33891 / DSM 2032 / 1pr3</strain>
    </source>
</reference>
<proteinExistence type="predicted"/>
<keyword evidence="3" id="KW-1185">Reference proteome</keyword>
<evidence type="ECO:0000313" key="2">
    <source>
        <dbReference type="EMBL" id="ADW17550.1"/>
    </source>
</evidence>
<name>A0A7U3YLG7_DESPD</name>
<keyword evidence="1" id="KW-0732">Signal</keyword>
<feature type="chain" id="PRO_5030902453" description="PsbP C-terminal domain-containing protein" evidence="1">
    <location>
        <begin position="22"/>
        <end position="192"/>
    </location>
</feature>
<accession>A0A7U3YLG7</accession>
<protein>
    <recommendedName>
        <fullName evidence="4">PsbP C-terminal domain-containing protein</fullName>
    </recommendedName>
</protein>
<dbReference type="Proteomes" id="UP000006365">
    <property type="component" value="Chromosome"/>
</dbReference>
<evidence type="ECO:0000313" key="3">
    <source>
        <dbReference type="Proteomes" id="UP000006365"/>
    </source>
</evidence>